<proteinExistence type="inferred from homology"/>
<keyword evidence="5" id="KW-1185">Reference proteome</keyword>
<comment type="caution">
    <text evidence="4">The sequence shown here is derived from an EMBL/GenBank/DDBJ whole genome shotgun (WGS) entry which is preliminary data.</text>
</comment>
<evidence type="ECO:0000256" key="3">
    <source>
        <dbReference type="ARBA" id="ARBA00035643"/>
    </source>
</evidence>
<name>A0ABS5ZD96_9GAMM</name>
<sequence length="259" mass="29601">MSTQSSNKNKFIYALVDSTDLSIFNVRGVNKSTVYSLASNNIAAIVSDLDKSRVRPDRRNIMAHREVLEQLMRQCNGVLPMRFGVVAQNSMAVKGLMSANVMLIKEQMQRVWGQVEMGLRVTWDVDNIYEYFVATHPILREARDSIMVGGREASRAEKIELGRIFDRLLTEERKQYTDTVVDVLQNYCTEISVGTPKVNNEVMNLSCLVKKDEQDNFEKGIFEASKLFNNDYLFNYTGPWAPHSFVELELQSPQKQTVI</sequence>
<comment type="subcellular location">
    <subcellularLocation>
        <location evidence="2">Gas vesicle</location>
    </subcellularLocation>
</comment>
<gene>
    <name evidence="4" type="ORF">KCG35_13290</name>
</gene>
<comment type="similarity">
    <text evidence="3">Belongs to the gas vesicle GvpF/GvpL family.</text>
</comment>
<dbReference type="PANTHER" id="PTHR36852">
    <property type="entry name" value="PROTEIN GVPL 2"/>
    <property type="match status" value="1"/>
</dbReference>
<accession>A0ABS5ZD96</accession>
<dbReference type="PANTHER" id="PTHR36852:SF1">
    <property type="entry name" value="PROTEIN GVPL 2"/>
    <property type="match status" value="1"/>
</dbReference>
<evidence type="ECO:0000256" key="2">
    <source>
        <dbReference type="ARBA" id="ARBA00035108"/>
    </source>
</evidence>
<organism evidence="4 5">
    <name type="scientific">Zooshikella harenae</name>
    <dbReference type="NCBI Taxonomy" id="2827238"/>
    <lineage>
        <taxon>Bacteria</taxon>
        <taxon>Pseudomonadati</taxon>
        <taxon>Pseudomonadota</taxon>
        <taxon>Gammaproteobacteria</taxon>
        <taxon>Oceanospirillales</taxon>
        <taxon>Zooshikellaceae</taxon>
        <taxon>Zooshikella</taxon>
    </lineage>
</organism>
<evidence type="ECO:0000313" key="5">
    <source>
        <dbReference type="Proteomes" id="UP000690515"/>
    </source>
</evidence>
<dbReference type="InterPro" id="IPR009430">
    <property type="entry name" value="GvpL/GvpF"/>
</dbReference>
<keyword evidence="1" id="KW-0304">Gas vesicle</keyword>
<dbReference type="Pfam" id="PF06386">
    <property type="entry name" value="GvpL_GvpF"/>
    <property type="match status" value="1"/>
</dbReference>
<reference evidence="4 5" key="1">
    <citation type="submission" date="2021-04" db="EMBL/GenBank/DDBJ databases">
        <authorList>
            <person name="Pira H."/>
            <person name="Risdian C."/>
            <person name="Wink J."/>
        </authorList>
    </citation>
    <scope>NUCLEOTIDE SEQUENCE [LARGE SCALE GENOMIC DNA]</scope>
    <source>
        <strain evidence="4 5">WH53</strain>
    </source>
</reference>
<evidence type="ECO:0000313" key="4">
    <source>
        <dbReference type="EMBL" id="MBU2712039.1"/>
    </source>
</evidence>
<evidence type="ECO:0000256" key="1">
    <source>
        <dbReference type="ARBA" id="ARBA00022987"/>
    </source>
</evidence>
<dbReference type="Proteomes" id="UP000690515">
    <property type="component" value="Unassembled WGS sequence"/>
</dbReference>
<dbReference type="RefSeq" id="WP_215820237.1">
    <property type="nucleotide sequence ID" value="NZ_JAGSOY010000029.1"/>
</dbReference>
<dbReference type="EMBL" id="JAGSOY010000029">
    <property type="protein sequence ID" value="MBU2712039.1"/>
    <property type="molecule type" value="Genomic_DNA"/>
</dbReference>
<protein>
    <submittedName>
        <fullName evidence="4">GvpL/GvpF family gas vesicle protein</fullName>
    </submittedName>
</protein>